<comment type="caution">
    <text evidence="2">The sequence shown here is derived from an EMBL/GenBank/DDBJ whole genome shotgun (WGS) entry which is preliminary data.</text>
</comment>
<name>A0A2A5WD65_9GAMM</name>
<dbReference type="PANTHER" id="PTHR12126:SF11">
    <property type="entry name" value="NADH DEHYDROGENASE [UBIQUINONE] 1 ALPHA SUBCOMPLEX SUBUNIT 9, MITOCHONDRIAL"/>
    <property type="match status" value="1"/>
</dbReference>
<protein>
    <recommendedName>
        <fullName evidence="1">NAD(P)-binding domain-containing protein</fullName>
    </recommendedName>
</protein>
<dbReference type="InterPro" id="IPR036291">
    <property type="entry name" value="NAD(P)-bd_dom_sf"/>
</dbReference>
<sequence>MKIAVTGANSSVGQNLLEQLKNEPEIKITAGVRSERAFSGLPKSMTIDPHIIAYDDPASLETAMADADCVVHLAGILIEAKNSNYASANVAATAAVVQAAMKSSVKHLIFISVVGASKNSSNAYFRSKGSAEQLIKESGLTASILRTPILLGPGAAGASAIMGLASAGQTKVLGGGKYCMRPLDIDDLSTAIIQICKNPPDGQVTHELVGPESMTYRDIIKKTAELMGKTVEIGSVPIVIAKIGSAIASTLKGGGMTPTVIDVITKDEVVQTNADKAIGITLTPLEDTLKKIINTGN</sequence>
<accession>A0A2A5WD65</accession>
<dbReference type="InterPro" id="IPR016040">
    <property type="entry name" value="NAD(P)-bd_dom"/>
</dbReference>
<proteinExistence type="predicted"/>
<dbReference type="AlphaFoldDB" id="A0A2A5WD65"/>
<dbReference type="Pfam" id="PF13460">
    <property type="entry name" value="NAD_binding_10"/>
    <property type="match status" value="1"/>
</dbReference>
<dbReference type="Proteomes" id="UP000219329">
    <property type="component" value="Unassembled WGS sequence"/>
</dbReference>
<gene>
    <name evidence="2" type="ORF">CNF02_05380</name>
</gene>
<dbReference type="PANTHER" id="PTHR12126">
    <property type="entry name" value="NADH-UBIQUINONE OXIDOREDUCTASE 39 KDA SUBUNIT-RELATED"/>
    <property type="match status" value="1"/>
</dbReference>
<dbReference type="GO" id="GO:0044877">
    <property type="term" value="F:protein-containing complex binding"/>
    <property type="evidence" value="ECO:0007669"/>
    <property type="project" value="TreeGrafter"/>
</dbReference>
<evidence type="ECO:0000313" key="2">
    <source>
        <dbReference type="EMBL" id="PDH34228.1"/>
    </source>
</evidence>
<evidence type="ECO:0000313" key="3">
    <source>
        <dbReference type="Proteomes" id="UP000219329"/>
    </source>
</evidence>
<dbReference type="SUPFAM" id="SSF51735">
    <property type="entry name" value="NAD(P)-binding Rossmann-fold domains"/>
    <property type="match status" value="1"/>
</dbReference>
<evidence type="ECO:0000259" key="1">
    <source>
        <dbReference type="Pfam" id="PF13460"/>
    </source>
</evidence>
<dbReference type="InterPro" id="IPR051207">
    <property type="entry name" value="ComplexI_NDUFA9_subunit"/>
</dbReference>
<dbReference type="Gene3D" id="3.40.50.720">
    <property type="entry name" value="NAD(P)-binding Rossmann-like Domain"/>
    <property type="match status" value="1"/>
</dbReference>
<feature type="domain" description="NAD(P)-binding" evidence="1">
    <location>
        <begin position="7"/>
        <end position="153"/>
    </location>
</feature>
<reference evidence="2 3" key="1">
    <citation type="submission" date="2017-08" db="EMBL/GenBank/DDBJ databases">
        <title>Fine stratification of microbial communities through a metagenomic profile of the photic zone.</title>
        <authorList>
            <person name="Haro-Moreno J.M."/>
            <person name="Lopez-Perez M."/>
            <person name="De La Torre J."/>
            <person name="Picazo A."/>
            <person name="Camacho A."/>
            <person name="Rodriguez-Valera F."/>
        </authorList>
    </citation>
    <scope>NUCLEOTIDE SEQUENCE [LARGE SCALE GENOMIC DNA]</scope>
    <source>
        <strain evidence="2">MED-G28</strain>
    </source>
</reference>
<dbReference type="EMBL" id="NTJZ01000004">
    <property type="protein sequence ID" value="PDH34228.1"/>
    <property type="molecule type" value="Genomic_DNA"/>
</dbReference>
<organism evidence="2 3">
    <name type="scientific">OM182 bacterium MED-G28</name>
    <dbReference type="NCBI Taxonomy" id="1986256"/>
    <lineage>
        <taxon>Bacteria</taxon>
        <taxon>Pseudomonadati</taxon>
        <taxon>Pseudomonadota</taxon>
        <taxon>Gammaproteobacteria</taxon>
        <taxon>OMG group</taxon>
        <taxon>OM182 clade</taxon>
    </lineage>
</organism>